<feature type="domain" description="Zn(2)-C6 fungal-type" evidence="3">
    <location>
        <begin position="14"/>
        <end position="44"/>
    </location>
</feature>
<evidence type="ECO:0000313" key="5">
    <source>
        <dbReference type="Proteomes" id="UP000077248"/>
    </source>
</evidence>
<dbReference type="Pfam" id="PF00172">
    <property type="entry name" value="Zn_clus"/>
    <property type="match status" value="1"/>
</dbReference>
<dbReference type="EMBL" id="KV441503">
    <property type="protein sequence ID" value="OAG14114.1"/>
    <property type="molecule type" value="Genomic_DNA"/>
</dbReference>
<name>A0A177D3B1_ALTAL</name>
<accession>A0A177D3B1</accession>
<dbReference type="PROSITE" id="PS00463">
    <property type="entry name" value="ZN2_CY6_FUNGAL_1"/>
    <property type="match status" value="1"/>
</dbReference>
<dbReference type="GeneID" id="29117936"/>
<dbReference type="AlphaFoldDB" id="A0A177D3B1"/>
<dbReference type="Gene3D" id="4.10.240.10">
    <property type="entry name" value="Zn(2)-C6 fungal-type DNA-binding domain"/>
    <property type="match status" value="1"/>
</dbReference>
<dbReference type="GO" id="GO:0008270">
    <property type="term" value="F:zinc ion binding"/>
    <property type="evidence" value="ECO:0007669"/>
    <property type="project" value="InterPro"/>
</dbReference>
<dbReference type="GO" id="GO:0005634">
    <property type="term" value="C:nucleus"/>
    <property type="evidence" value="ECO:0007669"/>
    <property type="project" value="UniProtKB-SubCell"/>
</dbReference>
<reference evidence="4 5" key="1">
    <citation type="submission" date="2016-05" db="EMBL/GenBank/DDBJ databases">
        <title>Comparative analysis of secretome profiles of manganese(II)-oxidizing ascomycete fungi.</title>
        <authorList>
            <consortium name="DOE Joint Genome Institute"/>
            <person name="Zeiner C.A."/>
            <person name="Purvine S.O."/>
            <person name="Zink E.M."/>
            <person name="Wu S."/>
            <person name="Pasa-Tolic L."/>
            <person name="Chaput D.L."/>
            <person name="Haridas S."/>
            <person name="Grigoriev I.V."/>
            <person name="Santelli C.M."/>
            <person name="Hansel C.M."/>
        </authorList>
    </citation>
    <scope>NUCLEOTIDE SEQUENCE [LARGE SCALE GENOMIC DNA]</scope>
    <source>
        <strain evidence="4 5">SRC1lrK2f</strain>
    </source>
</reference>
<dbReference type="InterPro" id="IPR036864">
    <property type="entry name" value="Zn2-C6_fun-type_DNA-bd_sf"/>
</dbReference>
<dbReference type="GO" id="GO:0000981">
    <property type="term" value="F:DNA-binding transcription factor activity, RNA polymerase II-specific"/>
    <property type="evidence" value="ECO:0007669"/>
    <property type="project" value="InterPro"/>
</dbReference>
<keyword evidence="2" id="KW-0539">Nucleus</keyword>
<dbReference type="Pfam" id="PF11951">
    <property type="entry name" value="Fungal_trans_2"/>
    <property type="match status" value="1"/>
</dbReference>
<evidence type="ECO:0000259" key="3">
    <source>
        <dbReference type="PROSITE" id="PS50048"/>
    </source>
</evidence>
<dbReference type="OMA" id="LLEYHCE"/>
<dbReference type="PANTHER" id="PTHR37534">
    <property type="entry name" value="TRANSCRIPTIONAL ACTIVATOR PROTEIN UGA3"/>
    <property type="match status" value="1"/>
</dbReference>
<dbReference type="SUPFAM" id="SSF57701">
    <property type="entry name" value="Zn2/Cys6 DNA-binding domain"/>
    <property type="match status" value="1"/>
</dbReference>
<dbReference type="Proteomes" id="UP000077248">
    <property type="component" value="Unassembled WGS sequence"/>
</dbReference>
<gene>
    <name evidence="4" type="ORF">CC77DRAFT_580861</name>
</gene>
<evidence type="ECO:0000256" key="2">
    <source>
        <dbReference type="ARBA" id="ARBA00023242"/>
    </source>
</evidence>
<dbReference type="KEGG" id="aalt:CC77DRAFT_580861"/>
<evidence type="ECO:0000256" key="1">
    <source>
        <dbReference type="ARBA" id="ARBA00004123"/>
    </source>
</evidence>
<evidence type="ECO:0000313" key="4">
    <source>
        <dbReference type="EMBL" id="OAG14114.1"/>
    </source>
</evidence>
<dbReference type="PANTHER" id="PTHR37534:SF20">
    <property type="entry name" value="PRO1A C6 ZINK-FINGER PROTEIN"/>
    <property type="match status" value="1"/>
</dbReference>
<proteinExistence type="predicted"/>
<comment type="subcellular location">
    <subcellularLocation>
        <location evidence="1">Nucleus</location>
    </subcellularLocation>
</comment>
<organism evidence="4 5">
    <name type="scientific">Alternaria alternata</name>
    <name type="common">Alternaria rot fungus</name>
    <name type="synonym">Torula alternata</name>
    <dbReference type="NCBI Taxonomy" id="5599"/>
    <lineage>
        <taxon>Eukaryota</taxon>
        <taxon>Fungi</taxon>
        <taxon>Dikarya</taxon>
        <taxon>Ascomycota</taxon>
        <taxon>Pezizomycotina</taxon>
        <taxon>Dothideomycetes</taxon>
        <taxon>Pleosporomycetidae</taxon>
        <taxon>Pleosporales</taxon>
        <taxon>Pleosporineae</taxon>
        <taxon>Pleosporaceae</taxon>
        <taxon>Alternaria</taxon>
        <taxon>Alternaria sect. Alternaria</taxon>
        <taxon>Alternaria alternata complex</taxon>
    </lineage>
</organism>
<dbReference type="VEuPathDB" id="FungiDB:CC77DRAFT_580861"/>
<dbReference type="InterPro" id="IPR021858">
    <property type="entry name" value="Fun_TF"/>
</dbReference>
<dbReference type="RefSeq" id="XP_018379535.1">
    <property type="nucleotide sequence ID" value="XM_018532342.1"/>
</dbReference>
<sequence length="609" mass="67995">MPVTGRHRRARQHSCWTCKLRRKKCDEIQPICGDCDSLEIACVYGPKPHWMDTDEQQRQKAISLKEEVKHKAALRREKSTTATNRTTQEEAVHQFNIIPDMVVSKFPSSIDLPDSIVPNEHTSAPTSIPTPPVVPVPFPFSLLSNDVQHYHYPQPVRENSPIEADFINKYIDFVFPALFPFYRPSLFDTGRSWLLQLLGKSRIAHHAALSISCYFFTMALIDLEGTSGDHAECRMLRWDEVERHAENCFDSLRKNILALDLHTQNIEQLARVEALENIVHLLIFEMALSKAAPSNSHLSPAYTLLRQIMGCDSSSHENQMQSGITTVLLQIEPPLWTNPADGTHIWSPAQAGVRFCAALLIFVDILASIALQEPPTLLPYHSTLLAEKDVGVSLPSDAEIHLSTVVGCRNGVMRSIAEISMLNVWKNEQIATNSLDAMELVNRASQIAHSLESDMIGIENEEITRSVSDSHTHGPLDLALNPSASSTSTLIWARAAQLYLTVVVSGWQLLSQDIRTNIGHIIVLLEDVPAHQLRALVWPICVAGCLALEEEETFFSRLFAGLGKVHTAGTLDDARQIMVKVWERREAPNMISWNLASCFSILGSPILLV</sequence>
<dbReference type="PROSITE" id="PS50048">
    <property type="entry name" value="ZN2_CY6_FUNGAL_2"/>
    <property type="match status" value="1"/>
</dbReference>
<dbReference type="InterPro" id="IPR001138">
    <property type="entry name" value="Zn2Cys6_DnaBD"/>
</dbReference>
<protein>
    <recommendedName>
        <fullName evidence="3">Zn(2)-C6 fungal-type domain-containing protein</fullName>
    </recommendedName>
</protein>
<dbReference type="STRING" id="5599.A0A177D3B1"/>
<dbReference type="SMART" id="SM00066">
    <property type="entry name" value="GAL4"/>
    <property type="match status" value="1"/>
</dbReference>
<keyword evidence="5" id="KW-1185">Reference proteome</keyword>
<dbReference type="CDD" id="cd00067">
    <property type="entry name" value="GAL4"/>
    <property type="match status" value="1"/>
</dbReference>